<dbReference type="InterPro" id="IPR010630">
    <property type="entry name" value="Olduvai_dom"/>
</dbReference>
<dbReference type="STRING" id="9233.A0A087QQJ3"/>
<dbReference type="GO" id="GO:0007098">
    <property type="term" value="P:centrosome cycle"/>
    <property type="evidence" value="ECO:0007669"/>
    <property type="project" value="TreeGrafter"/>
</dbReference>
<gene>
    <name evidence="3" type="ORF">AS27_15766</name>
</gene>
<feature type="region of interest" description="Disordered" evidence="1">
    <location>
        <begin position="93"/>
        <end position="125"/>
    </location>
</feature>
<dbReference type="SMART" id="SM01148">
    <property type="entry name" value="DUF1220"/>
    <property type="match status" value="1"/>
</dbReference>
<evidence type="ECO:0000313" key="3">
    <source>
        <dbReference type="EMBL" id="KFM03497.1"/>
    </source>
</evidence>
<keyword evidence="4" id="KW-1185">Reference proteome</keyword>
<accession>A0A087QQJ3</accession>
<dbReference type="PANTHER" id="PTHR46501">
    <property type="entry name" value="MYOMEGALIN"/>
    <property type="match status" value="1"/>
</dbReference>
<dbReference type="PROSITE" id="PS51316">
    <property type="entry name" value="ODV"/>
    <property type="match status" value="1"/>
</dbReference>
<evidence type="ECO:0000256" key="1">
    <source>
        <dbReference type="SAM" id="MobiDB-lite"/>
    </source>
</evidence>
<evidence type="ECO:0000313" key="4">
    <source>
        <dbReference type="Proteomes" id="UP000053286"/>
    </source>
</evidence>
<feature type="non-terminal residue" evidence="3">
    <location>
        <position position="1"/>
    </location>
</feature>
<evidence type="ECO:0000259" key="2">
    <source>
        <dbReference type="PROSITE" id="PS51316"/>
    </source>
</evidence>
<name>A0A087QQJ3_APTFO</name>
<dbReference type="GO" id="GO:0060090">
    <property type="term" value="F:molecular adaptor activity"/>
    <property type="evidence" value="ECO:0007669"/>
    <property type="project" value="TreeGrafter"/>
</dbReference>
<dbReference type="PANTHER" id="PTHR46501:SF2">
    <property type="entry name" value="MYOMEGALIN"/>
    <property type="match status" value="1"/>
</dbReference>
<dbReference type="Proteomes" id="UP000053286">
    <property type="component" value="Unassembled WGS sequence"/>
</dbReference>
<reference evidence="3 4" key="1">
    <citation type="submission" date="2014-04" db="EMBL/GenBank/DDBJ databases">
        <title>Genome evolution of avian class.</title>
        <authorList>
            <person name="Zhang G."/>
            <person name="Li C."/>
        </authorList>
    </citation>
    <scope>NUCLEOTIDE SEQUENCE [LARGE SCALE GENOMIC DNA]</scope>
    <source>
        <strain evidence="3">BGI_AS27</strain>
    </source>
</reference>
<dbReference type="GO" id="GO:0090063">
    <property type="term" value="P:positive regulation of microtubule nucleation"/>
    <property type="evidence" value="ECO:0007669"/>
    <property type="project" value="TreeGrafter"/>
</dbReference>
<protein>
    <submittedName>
        <fullName evidence="3">Myomegalin</fullName>
    </submittedName>
</protein>
<dbReference type="GO" id="GO:1903358">
    <property type="term" value="P:regulation of Golgi organization"/>
    <property type="evidence" value="ECO:0007669"/>
    <property type="project" value="TreeGrafter"/>
</dbReference>
<dbReference type="GO" id="GO:0005794">
    <property type="term" value="C:Golgi apparatus"/>
    <property type="evidence" value="ECO:0007669"/>
    <property type="project" value="TreeGrafter"/>
</dbReference>
<feature type="domain" description="Olduvai" evidence="2">
    <location>
        <begin position="57"/>
        <end position="148"/>
    </location>
</feature>
<feature type="compositionally biased region" description="Low complexity" evidence="1">
    <location>
        <begin position="234"/>
        <end position="253"/>
    </location>
</feature>
<feature type="region of interest" description="Disordered" evidence="1">
    <location>
        <begin position="230"/>
        <end position="286"/>
    </location>
</feature>
<dbReference type="EMBL" id="KL225810">
    <property type="protein sequence ID" value="KFM03497.1"/>
    <property type="molecule type" value="Genomic_DNA"/>
</dbReference>
<feature type="compositionally biased region" description="Low complexity" evidence="1">
    <location>
        <begin position="99"/>
        <end position="117"/>
    </location>
</feature>
<dbReference type="AlphaFoldDB" id="A0A087QQJ3"/>
<sequence length="286" mass="30246">GRGVSCSLAQHLRDALRSFEELLRGTDIDYYLGQGFREQLAQGRQLAERLSDKLGTRDRQDGEDKTSHELLALRLSRELQEKEKVIESLEAKLQERCESPGSSRPPSESSRSATSASFVSEGLEPCSDGDVASECSQCREEPARLAGLHLNSLSKPVSAPLPALAPGLPPFLPAGPPPPAPPPLMGCCGTSVCSLAEAQQELQVLRRQLGESERVPPAWDCGAAGPALREGGCSAEHSQAAAQHSPAQGQHGAVHCEPADQDPQRAAQSQDKPGGEGPAGPVCRVS</sequence>
<organism evidence="3 4">
    <name type="scientific">Aptenodytes forsteri</name>
    <name type="common">Emperor penguin</name>
    <dbReference type="NCBI Taxonomy" id="9233"/>
    <lineage>
        <taxon>Eukaryota</taxon>
        <taxon>Metazoa</taxon>
        <taxon>Chordata</taxon>
        <taxon>Craniata</taxon>
        <taxon>Vertebrata</taxon>
        <taxon>Euteleostomi</taxon>
        <taxon>Archelosauria</taxon>
        <taxon>Archosauria</taxon>
        <taxon>Dinosauria</taxon>
        <taxon>Saurischia</taxon>
        <taxon>Theropoda</taxon>
        <taxon>Coelurosauria</taxon>
        <taxon>Aves</taxon>
        <taxon>Neognathae</taxon>
        <taxon>Neoaves</taxon>
        <taxon>Aequornithes</taxon>
        <taxon>Sphenisciformes</taxon>
        <taxon>Spheniscidae</taxon>
        <taxon>Aptenodytes</taxon>
    </lineage>
</organism>
<feature type="non-terminal residue" evidence="3">
    <location>
        <position position="286"/>
    </location>
</feature>
<dbReference type="GO" id="GO:0005813">
    <property type="term" value="C:centrosome"/>
    <property type="evidence" value="ECO:0007669"/>
    <property type="project" value="TreeGrafter"/>
</dbReference>
<proteinExistence type="predicted"/>
<dbReference type="InterPro" id="IPR052593">
    <property type="entry name" value="MT-associated_AKAP9-binding"/>
</dbReference>